<evidence type="ECO:0008006" key="3">
    <source>
        <dbReference type="Google" id="ProtNLM"/>
    </source>
</evidence>
<dbReference type="EMBL" id="JAOVZV010000001">
    <property type="protein sequence ID" value="MCX8530761.1"/>
    <property type="molecule type" value="Genomic_DNA"/>
</dbReference>
<evidence type="ECO:0000313" key="1">
    <source>
        <dbReference type="EMBL" id="MCX8530761.1"/>
    </source>
</evidence>
<accession>A0ABT3XY17</accession>
<name>A0ABT3XY17_9FLAO</name>
<dbReference type="Proteomes" id="UP001070176">
    <property type="component" value="Unassembled WGS sequence"/>
</dbReference>
<sequence length="106" mass="11754">MKNIHYLIIAYFSVVSCIREAPLNPEADIEEFKIDGQFLSSSTIIDQANSKILIYLKLDAYQSGVSLSLNLSQGATIIPASGTLVKFDQPVFYTLQSESGENQKTY</sequence>
<comment type="caution">
    <text evidence="1">The sequence shown here is derived from an EMBL/GenBank/DDBJ whole genome shotgun (WGS) entry which is preliminary data.</text>
</comment>
<dbReference type="RefSeq" id="WP_267279445.1">
    <property type="nucleotide sequence ID" value="NZ_JAOVZV010000001.1"/>
</dbReference>
<gene>
    <name evidence="1" type="ORF">OEA66_00160</name>
</gene>
<protein>
    <recommendedName>
        <fullName evidence="3">DUF4249 family protein</fullName>
    </recommendedName>
</protein>
<proteinExistence type="predicted"/>
<evidence type="ECO:0000313" key="2">
    <source>
        <dbReference type="Proteomes" id="UP001070176"/>
    </source>
</evidence>
<organism evidence="1 2">
    <name type="scientific">Chryseobacterium luquanense</name>
    <dbReference type="NCBI Taxonomy" id="2983766"/>
    <lineage>
        <taxon>Bacteria</taxon>
        <taxon>Pseudomonadati</taxon>
        <taxon>Bacteroidota</taxon>
        <taxon>Flavobacteriia</taxon>
        <taxon>Flavobacteriales</taxon>
        <taxon>Weeksellaceae</taxon>
        <taxon>Chryseobacterium group</taxon>
        <taxon>Chryseobacterium</taxon>
    </lineage>
</organism>
<dbReference type="Gene3D" id="2.60.40.2340">
    <property type="match status" value="1"/>
</dbReference>
<dbReference type="PROSITE" id="PS51257">
    <property type="entry name" value="PROKAR_LIPOPROTEIN"/>
    <property type="match status" value="1"/>
</dbReference>
<keyword evidence="2" id="KW-1185">Reference proteome</keyword>
<reference evidence="1" key="1">
    <citation type="submission" date="2022-10" db="EMBL/GenBank/DDBJ databases">
        <title>Chryseobacterium sp. nov., a novel bacterial species.</title>
        <authorList>
            <person name="Cao Y."/>
        </authorList>
    </citation>
    <scope>NUCLEOTIDE SEQUENCE</scope>
    <source>
        <strain evidence="1">KC 927</strain>
    </source>
</reference>